<evidence type="ECO:0000313" key="1">
    <source>
        <dbReference type="EMBL" id="GBN64199.1"/>
    </source>
</evidence>
<dbReference type="Proteomes" id="UP000499080">
    <property type="component" value="Unassembled WGS sequence"/>
</dbReference>
<name>A0A4Y2QLW8_ARAVE</name>
<gene>
    <name evidence="1" type="ORF">AVEN_11780_1</name>
</gene>
<protein>
    <submittedName>
        <fullName evidence="1">Uncharacterized protein</fullName>
    </submittedName>
</protein>
<evidence type="ECO:0000313" key="2">
    <source>
        <dbReference type="Proteomes" id="UP000499080"/>
    </source>
</evidence>
<reference evidence="1 2" key="1">
    <citation type="journal article" date="2019" name="Sci. Rep.">
        <title>Orb-weaving spider Araneus ventricosus genome elucidates the spidroin gene catalogue.</title>
        <authorList>
            <person name="Kono N."/>
            <person name="Nakamura H."/>
            <person name="Ohtoshi R."/>
            <person name="Moran D.A.P."/>
            <person name="Shinohara A."/>
            <person name="Yoshida Y."/>
            <person name="Fujiwara M."/>
            <person name="Mori M."/>
            <person name="Tomita M."/>
            <person name="Arakawa K."/>
        </authorList>
    </citation>
    <scope>NUCLEOTIDE SEQUENCE [LARGE SCALE GENOMIC DNA]</scope>
</reference>
<organism evidence="1 2">
    <name type="scientific">Araneus ventricosus</name>
    <name type="common">Orbweaver spider</name>
    <name type="synonym">Epeira ventricosa</name>
    <dbReference type="NCBI Taxonomy" id="182803"/>
    <lineage>
        <taxon>Eukaryota</taxon>
        <taxon>Metazoa</taxon>
        <taxon>Ecdysozoa</taxon>
        <taxon>Arthropoda</taxon>
        <taxon>Chelicerata</taxon>
        <taxon>Arachnida</taxon>
        <taxon>Araneae</taxon>
        <taxon>Araneomorphae</taxon>
        <taxon>Entelegynae</taxon>
        <taxon>Araneoidea</taxon>
        <taxon>Araneidae</taxon>
        <taxon>Araneus</taxon>
    </lineage>
</organism>
<accession>A0A4Y2QLW8</accession>
<keyword evidence="2" id="KW-1185">Reference proteome</keyword>
<dbReference type="AlphaFoldDB" id="A0A4Y2QLW8"/>
<dbReference type="EMBL" id="BGPR01014207">
    <property type="protein sequence ID" value="GBN64199.1"/>
    <property type="molecule type" value="Genomic_DNA"/>
</dbReference>
<sequence>MRIVRRHISSLALFASVANDDISSFGTKRVKADLLKLGAPNRKNVWCINFIDDEMDDEDDNRGCTPSPNLCTTPSGGYLNPLRII</sequence>
<comment type="caution">
    <text evidence="1">The sequence shown here is derived from an EMBL/GenBank/DDBJ whole genome shotgun (WGS) entry which is preliminary data.</text>
</comment>
<proteinExistence type="predicted"/>